<name>A0A2T3P8W7_9GAMM</name>
<dbReference type="PANTHER" id="PTHR11757">
    <property type="entry name" value="PROTEASE FAMILY S9A OLIGOPEPTIDASE"/>
    <property type="match status" value="1"/>
</dbReference>
<keyword evidence="3" id="KW-0378">Hydrolase</keyword>
<dbReference type="GO" id="GO:0004252">
    <property type="term" value="F:serine-type endopeptidase activity"/>
    <property type="evidence" value="ECO:0007669"/>
    <property type="project" value="InterPro"/>
</dbReference>
<dbReference type="Proteomes" id="UP000240481">
    <property type="component" value="Unassembled WGS sequence"/>
</dbReference>
<evidence type="ECO:0000256" key="6">
    <source>
        <dbReference type="SAM" id="SignalP"/>
    </source>
</evidence>
<keyword evidence="10" id="KW-1185">Reference proteome</keyword>
<organism evidence="9 10">
    <name type="scientific">Photobacterium swingsii</name>
    <dbReference type="NCBI Taxonomy" id="680026"/>
    <lineage>
        <taxon>Bacteria</taxon>
        <taxon>Pseudomonadati</taxon>
        <taxon>Pseudomonadota</taxon>
        <taxon>Gammaproteobacteria</taxon>
        <taxon>Vibrionales</taxon>
        <taxon>Vibrionaceae</taxon>
        <taxon>Photobacterium</taxon>
    </lineage>
</organism>
<dbReference type="Pfam" id="PF02897">
    <property type="entry name" value="Peptidase_S9_N"/>
    <property type="match status" value="1"/>
</dbReference>
<protein>
    <submittedName>
        <fullName evidence="9">S9 family peptidase</fullName>
    </submittedName>
</protein>
<feature type="signal peptide" evidence="6">
    <location>
        <begin position="1"/>
        <end position="17"/>
    </location>
</feature>
<gene>
    <name evidence="9" type="ORF">C9I94_06395</name>
</gene>
<dbReference type="SUPFAM" id="SSF53474">
    <property type="entry name" value="alpha/beta-Hydrolases"/>
    <property type="match status" value="1"/>
</dbReference>
<keyword evidence="6" id="KW-0732">Signal</keyword>
<dbReference type="SUPFAM" id="SSF50993">
    <property type="entry name" value="Peptidase/esterase 'gauge' domain"/>
    <property type="match status" value="1"/>
</dbReference>
<reference evidence="9 10" key="1">
    <citation type="submission" date="2018-01" db="EMBL/GenBank/DDBJ databases">
        <title>Whole genome sequencing of Histamine producing bacteria.</title>
        <authorList>
            <person name="Butler K."/>
        </authorList>
    </citation>
    <scope>NUCLEOTIDE SEQUENCE [LARGE SCALE GENOMIC DNA]</scope>
    <source>
        <strain evidence="9 10">DSM 24669</strain>
    </source>
</reference>
<dbReference type="Gene3D" id="3.40.50.1820">
    <property type="entry name" value="alpha/beta hydrolase"/>
    <property type="match status" value="1"/>
</dbReference>
<evidence type="ECO:0000256" key="3">
    <source>
        <dbReference type="ARBA" id="ARBA00022801"/>
    </source>
</evidence>
<dbReference type="InterPro" id="IPR002470">
    <property type="entry name" value="Peptidase_S9A"/>
</dbReference>
<dbReference type="Pfam" id="PF00326">
    <property type="entry name" value="Peptidase_S9"/>
    <property type="match status" value="2"/>
</dbReference>
<dbReference type="PANTHER" id="PTHR11757:SF19">
    <property type="entry name" value="PROLYL ENDOPEPTIDASE-LIKE"/>
    <property type="match status" value="1"/>
</dbReference>
<dbReference type="InterPro" id="IPR029058">
    <property type="entry name" value="AB_hydrolase_fold"/>
</dbReference>
<dbReference type="Gene3D" id="2.130.10.120">
    <property type="entry name" value="Prolyl oligopeptidase, N-terminal domain"/>
    <property type="match status" value="1"/>
</dbReference>
<evidence type="ECO:0000256" key="5">
    <source>
        <dbReference type="SAM" id="MobiDB-lite"/>
    </source>
</evidence>
<comment type="caution">
    <text evidence="9">The sequence shown here is derived from an EMBL/GenBank/DDBJ whole genome shotgun (WGS) entry which is preliminary data.</text>
</comment>
<feature type="domain" description="Peptidase S9 prolyl oligopeptidase catalytic" evidence="7">
    <location>
        <begin position="485"/>
        <end position="555"/>
    </location>
</feature>
<dbReference type="OrthoDB" id="9801421at2"/>
<dbReference type="InterPro" id="IPR023302">
    <property type="entry name" value="Pept_S9A_N"/>
</dbReference>
<sequence length="730" mass="81249">MKRSALYLLISSFSVSAFSTPETAQHPESRANAASSTQQGSTLLPQSTDAFSWLRDDSRQSEKVRHFLTEHNQQAARFLTKQTALQQQLLNEWQNNAPQKAEKPWLIRGDVKYRFETRDNSRVLVEQPIHQAAEDSKERIVFNLTQRAAQSDYYSLGSWLLSPNKRFIAVTEDVRGDRNYTVTVIDTHTQQAYALINHVSTELIWGDDNDTLYAIANEAGTYRPYQLVKTQLSAPQKVDVLLEETDPAWLLSSYQTSNKKYAIIQSNNHNTSQQQLLNTHTGELQTSLQKRTPGNEYYSDIQGQQILSLSNHQGRFGLYQGKLGSNIQSLAPLFIPEPQTEIKNWYVFEAGIALVLTQQGKDTLLVINNDGDETFRRPLSANGKVAWLSNNGDAASNLVRIRSMSMTTPPRWSEFNIETGKERLLSQDSYPTITPSNYTSTQITVSANGVSVPVSLAYRNDKVSPDSPVFLYGYGAYGTPMKPYFMPQVISLLDQGAIYAIAHVRGGGYLGDAWYQAGKGINKPNGIKDFLATAEVMQRYVPSRDTSRTSSYGASPAQAKTSIKRDILTIGGSAGGTLVAAAINAQPSLFRGAVLQAPFVDVINTMADPSLPLTQQEYQEWGNPAKASDRKVMETYSPYDNVSAQAYPPMLVRIGLHDSQVPYWEGAKFVAKLQQQSTVNNPYLLTTDFNAGHQKNRRTAQAAQAMEYAFLLGLSEQALSSTDTHRSKQE</sequence>
<feature type="chain" id="PRO_5015481001" evidence="6">
    <location>
        <begin position="18"/>
        <end position="730"/>
    </location>
</feature>
<dbReference type="EMBL" id="PYLZ01000003">
    <property type="protein sequence ID" value="PSW25283.1"/>
    <property type="molecule type" value="Genomic_DNA"/>
</dbReference>
<proteinExistence type="inferred from homology"/>
<evidence type="ECO:0000259" key="8">
    <source>
        <dbReference type="Pfam" id="PF02897"/>
    </source>
</evidence>
<evidence type="ECO:0000256" key="2">
    <source>
        <dbReference type="ARBA" id="ARBA00022670"/>
    </source>
</evidence>
<evidence type="ECO:0000256" key="1">
    <source>
        <dbReference type="ARBA" id="ARBA00005228"/>
    </source>
</evidence>
<dbReference type="GO" id="GO:0006508">
    <property type="term" value="P:proteolysis"/>
    <property type="evidence" value="ECO:0007669"/>
    <property type="project" value="UniProtKB-KW"/>
</dbReference>
<dbReference type="PRINTS" id="PR00862">
    <property type="entry name" value="PROLIGOPTASE"/>
</dbReference>
<feature type="compositionally biased region" description="Polar residues" evidence="5">
    <location>
        <begin position="32"/>
        <end position="43"/>
    </location>
</feature>
<dbReference type="InterPro" id="IPR001375">
    <property type="entry name" value="Peptidase_S9_cat"/>
</dbReference>
<keyword evidence="4" id="KW-0720">Serine protease</keyword>
<dbReference type="InterPro" id="IPR051543">
    <property type="entry name" value="Serine_Peptidase_S9A"/>
</dbReference>
<evidence type="ECO:0000313" key="10">
    <source>
        <dbReference type="Proteomes" id="UP000240481"/>
    </source>
</evidence>
<evidence type="ECO:0000259" key="7">
    <source>
        <dbReference type="Pfam" id="PF00326"/>
    </source>
</evidence>
<dbReference type="RefSeq" id="WP_107302546.1">
    <property type="nucleotide sequence ID" value="NZ_AP024853.1"/>
</dbReference>
<comment type="similarity">
    <text evidence="1">Belongs to the peptidase S9A family.</text>
</comment>
<accession>A0A2T3P8W7</accession>
<feature type="domain" description="Peptidase S9A N-terminal" evidence="8">
    <location>
        <begin position="47"/>
        <end position="427"/>
    </location>
</feature>
<keyword evidence="2" id="KW-0645">Protease</keyword>
<evidence type="ECO:0000313" key="9">
    <source>
        <dbReference type="EMBL" id="PSW25283.1"/>
    </source>
</evidence>
<feature type="domain" description="Peptidase S9 prolyl oligopeptidase catalytic" evidence="7">
    <location>
        <begin position="566"/>
        <end position="712"/>
    </location>
</feature>
<feature type="region of interest" description="Disordered" evidence="5">
    <location>
        <begin position="24"/>
        <end position="43"/>
    </location>
</feature>
<dbReference type="AlphaFoldDB" id="A0A2T3P8W7"/>
<evidence type="ECO:0000256" key="4">
    <source>
        <dbReference type="ARBA" id="ARBA00022825"/>
    </source>
</evidence>